<dbReference type="GO" id="GO:0005861">
    <property type="term" value="C:troponin complex"/>
    <property type="evidence" value="ECO:0000318"/>
    <property type="project" value="GO_Central"/>
</dbReference>
<evidence type="ECO:0000313" key="10">
    <source>
        <dbReference type="Proteomes" id="UP000006718"/>
    </source>
</evidence>
<dbReference type="GeneTree" id="ENSGT00940000160609"/>
<dbReference type="ExpressionAtlas" id="A0A5F7ZZU4">
    <property type="expression patterns" value="baseline"/>
</dbReference>
<feature type="region of interest" description="Disordered" evidence="8">
    <location>
        <begin position="276"/>
        <end position="296"/>
    </location>
</feature>
<comment type="similarity">
    <text evidence="2">Belongs to the troponin T family.</text>
</comment>
<feature type="compositionally biased region" description="Acidic residues" evidence="8">
    <location>
        <begin position="129"/>
        <end position="148"/>
    </location>
</feature>
<dbReference type="VEuPathDB" id="HostDB:ENSMMUG00000006169"/>
<evidence type="ECO:0000256" key="2">
    <source>
        <dbReference type="ARBA" id="ARBA00008330"/>
    </source>
</evidence>
<evidence type="ECO:0000256" key="4">
    <source>
        <dbReference type="ARBA" id="ARBA00023179"/>
    </source>
</evidence>
<evidence type="ECO:0000256" key="6">
    <source>
        <dbReference type="ARBA" id="ARBA00043016"/>
    </source>
</evidence>
<dbReference type="STRING" id="9544.ENSMMUP00000070180"/>
<dbReference type="PANTHER" id="PTHR11521">
    <property type="entry name" value="TROPONIN T"/>
    <property type="match status" value="1"/>
</dbReference>
<feature type="compositionally biased region" description="Basic and acidic residues" evidence="8">
    <location>
        <begin position="404"/>
        <end position="416"/>
    </location>
</feature>
<comment type="subunit">
    <text evidence="7">Interacts with TPM3.</text>
</comment>
<keyword evidence="4" id="KW-0514">Muscle protein</keyword>
<proteinExistence type="inferred from homology"/>
<dbReference type="VGNC" id="VGNC:78606">
    <property type="gene designation" value="TNNT1"/>
</dbReference>
<reference evidence="9" key="3">
    <citation type="submission" date="2025-08" db="UniProtKB">
        <authorList>
            <consortium name="Ensembl"/>
        </authorList>
    </citation>
    <scope>IDENTIFICATION</scope>
    <source>
        <strain evidence="9">17573</strain>
    </source>
</reference>
<evidence type="ECO:0000313" key="9">
    <source>
        <dbReference type="Ensembl" id="ENSMMUP00000070180.1"/>
    </source>
</evidence>
<feature type="compositionally biased region" description="Pro residues" evidence="8">
    <location>
        <begin position="79"/>
        <end position="96"/>
    </location>
</feature>
<dbReference type="GO" id="GO:0006937">
    <property type="term" value="P:regulation of muscle contraction"/>
    <property type="evidence" value="ECO:0007669"/>
    <property type="project" value="InterPro"/>
</dbReference>
<evidence type="ECO:0000256" key="1">
    <source>
        <dbReference type="ARBA" id="ARBA00003363"/>
    </source>
</evidence>
<name>A0A5F7ZZU4_MACMU</name>
<dbReference type="GO" id="GO:0031444">
    <property type="term" value="P:slow-twitch skeletal muscle fiber contraction"/>
    <property type="evidence" value="ECO:0000318"/>
    <property type="project" value="GO_Central"/>
</dbReference>
<feature type="compositionally biased region" description="Basic and acidic residues" evidence="8">
    <location>
        <begin position="40"/>
        <end position="50"/>
    </location>
</feature>
<dbReference type="GO" id="GO:0031014">
    <property type="term" value="F:troponin T binding"/>
    <property type="evidence" value="ECO:0000318"/>
    <property type="project" value="GO_Central"/>
</dbReference>
<organism evidence="9 10">
    <name type="scientific">Macaca mulatta</name>
    <name type="common">Rhesus macaque</name>
    <dbReference type="NCBI Taxonomy" id="9544"/>
    <lineage>
        <taxon>Eukaryota</taxon>
        <taxon>Metazoa</taxon>
        <taxon>Chordata</taxon>
        <taxon>Craniata</taxon>
        <taxon>Vertebrata</taxon>
        <taxon>Euteleostomi</taxon>
        <taxon>Mammalia</taxon>
        <taxon>Eutheria</taxon>
        <taxon>Euarchontoglires</taxon>
        <taxon>Primates</taxon>
        <taxon>Haplorrhini</taxon>
        <taxon>Catarrhini</taxon>
        <taxon>Cercopithecidae</taxon>
        <taxon>Cercopithecinae</taxon>
        <taxon>Macaca</taxon>
    </lineage>
</organism>
<dbReference type="SMR" id="A0A5F7ZZU4"/>
<reference evidence="9" key="4">
    <citation type="submission" date="2025-09" db="UniProtKB">
        <authorList>
            <consortium name="Ensembl"/>
        </authorList>
    </citation>
    <scope>IDENTIFICATION</scope>
    <source>
        <strain evidence="9">17573</strain>
    </source>
</reference>
<feature type="compositionally biased region" description="Polar residues" evidence="8">
    <location>
        <begin position="382"/>
        <end position="391"/>
    </location>
</feature>
<dbReference type="AlphaFoldDB" id="A0A5F7ZZU4"/>
<evidence type="ECO:0000256" key="5">
    <source>
        <dbReference type="ARBA" id="ARBA00040072"/>
    </source>
</evidence>
<accession>A0A5F7ZZU4</accession>
<feature type="region of interest" description="Disordered" evidence="8">
    <location>
        <begin position="1"/>
        <end position="174"/>
    </location>
</feature>
<dbReference type="Gene3D" id="1.20.5.350">
    <property type="match status" value="1"/>
</dbReference>
<reference evidence="10" key="1">
    <citation type="journal article" date="2007" name="Science">
        <title>Evolutionary and biomedical insights from the rhesus macaque genome.</title>
        <authorList>
            <person name="Gibbs R.A."/>
            <person name="Rogers J."/>
            <person name="Katze M.G."/>
            <person name="Bumgarner R."/>
            <person name="Weinstock G.M."/>
            <person name="Mardis E.R."/>
            <person name="Remington K.A."/>
            <person name="Strausberg R.L."/>
            <person name="Venter J.C."/>
            <person name="Wilson R.K."/>
            <person name="Batzer M.A."/>
            <person name="Bustamante C.D."/>
            <person name="Eichler E.E."/>
            <person name="Hahn M.W."/>
            <person name="Hardison R.C."/>
            <person name="Makova K.D."/>
            <person name="Miller W."/>
            <person name="Milosavljevic A."/>
            <person name="Palermo R.E."/>
            <person name="Siepel A."/>
            <person name="Sikela J.M."/>
            <person name="Attaway T."/>
            <person name="Bell S."/>
            <person name="Bernard K.E."/>
            <person name="Buhay C.J."/>
            <person name="Chandrabose M.N."/>
            <person name="Dao M."/>
            <person name="Davis C."/>
            <person name="Delehaunty K.D."/>
            <person name="Ding Y."/>
            <person name="Dinh H.H."/>
            <person name="Dugan-Rocha S."/>
            <person name="Fulton L.A."/>
            <person name="Gabisi R.A."/>
            <person name="Garner T.T."/>
            <person name="Godfrey J."/>
            <person name="Hawes A.C."/>
            <person name="Hernandez J."/>
            <person name="Hines S."/>
            <person name="Holder M."/>
            <person name="Hume J."/>
            <person name="Jhangiani S.N."/>
            <person name="Joshi V."/>
            <person name="Khan Z.M."/>
            <person name="Kirkness E.F."/>
            <person name="Cree A."/>
            <person name="Fowler R.G."/>
            <person name="Lee S."/>
            <person name="Lewis L.R."/>
            <person name="Li Z."/>
            <person name="Liu Y.-S."/>
            <person name="Moore S.M."/>
            <person name="Muzny D."/>
            <person name="Nazareth L.V."/>
            <person name="Ngo D.N."/>
            <person name="Okwuonu G.O."/>
            <person name="Pai G."/>
            <person name="Parker D."/>
            <person name="Paul H.A."/>
            <person name="Pfannkoch C."/>
            <person name="Pohl C.S."/>
            <person name="Rogers Y.-H.C."/>
            <person name="Ruiz S.J."/>
            <person name="Sabo A."/>
            <person name="Santibanez J."/>
            <person name="Schneider B.W."/>
            <person name="Smith S.M."/>
            <person name="Sodergren E."/>
            <person name="Svatek A.F."/>
            <person name="Utterback T.R."/>
            <person name="Vattathil S."/>
            <person name="Warren W."/>
            <person name="White C.S."/>
            <person name="Chinwalla A.T."/>
            <person name="Feng Y."/>
            <person name="Halpern A.L."/>
            <person name="Hillier L.W."/>
            <person name="Huang X."/>
            <person name="Minx P."/>
            <person name="Nelson J.O."/>
            <person name="Pepin K.H."/>
            <person name="Qin X."/>
            <person name="Sutton G.G."/>
            <person name="Venter E."/>
            <person name="Walenz B.P."/>
            <person name="Wallis J.W."/>
            <person name="Worley K.C."/>
            <person name="Yang S.-P."/>
            <person name="Jones S.M."/>
            <person name="Marra M.A."/>
            <person name="Rocchi M."/>
            <person name="Schein J.E."/>
            <person name="Baertsch R."/>
            <person name="Clarke L."/>
            <person name="Csuros M."/>
            <person name="Glasscock J."/>
            <person name="Harris R.A."/>
            <person name="Havlak P."/>
            <person name="Jackson A.R."/>
            <person name="Jiang H."/>
            <person name="Liu Y."/>
            <person name="Messina D.N."/>
            <person name="Shen Y."/>
            <person name="Song H.X.-Z."/>
            <person name="Wylie T."/>
            <person name="Zhang L."/>
            <person name="Birney E."/>
            <person name="Han K."/>
            <person name="Konkel M.K."/>
            <person name="Lee J."/>
            <person name="Smit A.F.A."/>
            <person name="Ullmer B."/>
            <person name="Wang H."/>
            <person name="Xing J."/>
            <person name="Burhans R."/>
            <person name="Cheng Z."/>
            <person name="Karro J.E."/>
            <person name="Ma J."/>
            <person name="Raney B."/>
            <person name="She X."/>
            <person name="Cox M.J."/>
            <person name="Demuth J.P."/>
            <person name="Dumas L.J."/>
            <person name="Han S.-G."/>
            <person name="Hopkins J."/>
            <person name="Karimpour-Fard A."/>
            <person name="Kim Y.H."/>
            <person name="Pollack J.R."/>
            <person name="Vinar T."/>
            <person name="Addo-Quaye C."/>
            <person name="Degenhardt J."/>
            <person name="Denby A."/>
            <person name="Hubisz M.J."/>
            <person name="Indap A."/>
            <person name="Kosiol C."/>
            <person name="Lahn B.T."/>
            <person name="Lawson H.A."/>
            <person name="Marklein A."/>
            <person name="Nielsen R."/>
            <person name="Vallender E.J."/>
            <person name="Clark A.G."/>
            <person name="Ferguson B."/>
            <person name="Hernandez R.D."/>
            <person name="Hirani K."/>
            <person name="Kehrer-Sawatzki H."/>
            <person name="Kolb J."/>
            <person name="Patil S."/>
            <person name="Pu L.-L."/>
            <person name="Ren Y."/>
            <person name="Smith D.G."/>
            <person name="Wheeler D.A."/>
            <person name="Schenck I."/>
            <person name="Ball E.V."/>
            <person name="Chen R."/>
            <person name="Cooper D.N."/>
            <person name="Giardine B."/>
            <person name="Hsu F."/>
            <person name="Kent W.J."/>
            <person name="Lesk A."/>
            <person name="Nelson D.L."/>
            <person name="O'brien W.E."/>
            <person name="Pruefer K."/>
            <person name="Stenson P.D."/>
            <person name="Wallace J.C."/>
            <person name="Ke H."/>
            <person name="Liu X.-M."/>
            <person name="Wang P."/>
            <person name="Xiang A.P."/>
            <person name="Yang F."/>
            <person name="Barber G.P."/>
            <person name="Haussler D."/>
            <person name="Karolchik D."/>
            <person name="Kern A.D."/>
            <person name="Kuhn R.M."/>
            <person name="Smith K.E."/>
            <person name="Zwieg A.S."/>
        </authorList>
    </citation>
    <scope>NUCLEOTIDE SEQUENCE [LARGE SCALE GENOMIC DNA]</scope>
    <source>
        <strain evidence="10">17573</strain>
    </source>
</reference>
<dbReference type="SUPFAM" id="SSF90250">
    <property type="entry name" value="Troponin coil-coiled subunits"/>
    <property type="match status" value="1"/>
</dbReference>
<feature type="compositionally biased region" description="Basic and acidic residues" evidence="8">
    <location>
        <begin position="218"/>
        <end position="260"/>
    </location>
</feature>
<dbReference type="InterPro" id="IPR027707">
    <property type="entry name" value="TNNT"/>
</dbReference>
<protein>
    <recommendedName>
        <fullName evidence="5">Troponin T, slow skeletal muscle</fullName>
    </recommendedName>
    <alternativeName>
        <fullName evidence="6">Slow skeletal muscle troponin T</fullName>
    </alternativeName>
</protein>
<dbReference type="PANTHER" id="PTHR11521:SF6">
    <property type="entry name" value="TROPONIN T, SLOW SKELETAL MUSCLE"/>
    <property type="match status" value="1"/>
</dbReference>
<evidence type="ECO:0000256" key="8">
    <source>
        <dbReference type="SAM" id="MobiDB-lite"/>
    </source>
</evidence>
<dbReference type="InParanoid" id="A0A5F7ZZU4"/>
<evidence type="ECO:0000313" key="11">
    <source>
        <dbReference type="VGNC" id="VGNC:78606"/>
    </source>
</evidence>
<evidence type="ECO:0000256" key="3">
    <source>
        <dbReference type="ARBA" id="ARBA00022553"/>
    </source>
</evidence>
<feature type="region of interest" description="Disordered" evidence="8">
    <location>
        <begin position="343"/>
        <end position="443"/>
    </location>
</feature>
<keyword evidence="3" id="KW-0597">Phosphoprotein</keyword>
<dbReference type="GO" id="GO:0005523">
    <property type="term" value="F:tropomyosin binding"/>
    <property type="evidence" value="ECO:0000318"/>
    <property type="project" value="GO_Central"/>
</dbReference>
<dbReference type="InterPro" id="IPR001978">
    <property type="entry name" value="Troponin"/>
</dbReference>
<sequence length="443" mass="49807">MVERLSHPRSNSPLPLSPHPSAGSSRKVSREWAGPLGWRHPQELLGREARLVSPWRGRGSSALGPSAALSGSGASPRAIPAPPGGTCPTQPRPEGPPVQQRLEPWSLATPRTPARAPNVFSSVPPSPEEAAEEEEAPEEPEPVAEPEEERPKPSRPVVPPLIPPKIPEGERVDFDDIHRKRMEKDLLELQTLIDVHFEQRKKEEEELIALKERIERRRSERAEQQRFRTEKERERQAKLAEEKMRKEEEEAKKRAEDDAKKKKVLSNMGAHFGGYLVKAEQKRGKRQTGREMKLRILSERKKPLDIDYMGEEQLREKAQELSNWIHQLESEKFDLMAKLKQQKYEVRPSSAGRKGRAGLGGTSKFCAGLGGPSRRPHWLSQHLLSASTDQRAVQPHQPCPEVPEGGREGPRWRPLEVRTPPRTVACSYPPGKPGSVSPFGSLK</sequence>
<dbReference type="Pfam" id="PF00992">
    <property type="entry name" value="Troponin"/>
    <property type="match status" value="1"/>
</dbReference>
<evidence type="ECO:0000256" key="7">
    <source>
        <dbReference type="ARBA" id="ARBA00044035"/>
    </source>
</evidence>
<feature type="region of interest" description="Disordered" evidence="8">
    <location>
        <begin position="218"/>
        <end position="264"/>
    </location>
</feature>
<dbReference type="Bgee" id="ENSMMUG00000006169">
    <property type="expression patterns" value="Expressed in hindlimb stylopod muscle and 19 other cell types or tissues"/>
</dbReference>
<keyword evidence="10" id="KW-1185">Reference proteome</keyword>
<dbReference type="Ensembl" id="ENSMMUT00000081765.1">
    <property type="protein sequence ID" value="ENSMMUP00000070180.1"/>
    <property type="gene ID" value="ENSMMUG00000006169.4"/>
</dbReference>
<feature type="compositionally biased region" description="Low complexity" evidence="8">
    <location>
        <begin position="57"/>
        <end position="78"/>
    </location>
</feature>
<reference evidence="9" key="2">
    <citation type="submission" date="2019-01" db="EMBL/GenBank/DDBJ databases">
        <authorList>
            <person name="Graves T."/>
            <person name="Eichler E.E."/>
            <person name="Wilson R.K."/>
        </authorList>
    </citation>
    <scope>NUCLEOTIDE SEQUENCE [LARGE SCALE GENOMIC DNA]</scope>
    <source>
        <strain evidence="9">17573</strain>
    </source>
</reference>
<gene>
    <name evidence="11" type="primary">TNNT1</name>
    <name evidence="9" type="synonym">TNNI3</name>
</gene>
<comment type="function">
    <text evidence="1">Troponin T is the tropomyosin-binding subunit of troponin, the thin filament regulatory complex which confers calcium-sensitivity to striated muscle actomyosin ATPase activity.</text>
</comment>
<feature type="compositionally biased region" description="Pro residues" evidence="8">
    <location>
        <begin position="154"/>
        <end position="166"/>
    </location>
</feature>
<dbReference type="InterPro" id="IPR038077">
    <property type="entry name" value="Troponin_sf"/>
</dbReference>
<dbReference type="Proteomes" id="UP000006718">
    <property type="component" value="Chromosome 19"/>
</dbReference>
<dbReference type="GO" id="GO:0045214">
    <property type="term" value="P:sarcomere organization"/>
    <property type="evidence" value="ECO:0000318"/>
    <property type="project" value="GO_Central"/>
</dbReference>